<evidence type="ECO:0000259" key="1">
    <source>
        <dbReference type="Pfam" id="PF14261"/>
    </source>
</evidence>
<reference evidence="2" key="1">
    <citation type="journal article" date="2020" name="mSystems">
        <title>Genome- and Community-Level Interaction Insights into Carbon Utilization and Element Cycling Functions of Hydrothermarchaeota in Hydrothermal Sediment.</title>
        <authorList>
            <person name="Zhou Z."/>
            <person name="Liu Y."/>
            <person name="Xu W."/>
            <person name="Pan J."/>
            <person name="Luo Z.H."/>
            <person name="Li M."/>
        </authorList>
    </citation>
    <scope>NUCLEOTIDE SEQUENCE [LARGE SCALE GENOMIC DNA]</scope>
    <source>
        <strain evidence="2">SpSt-418</strain>
    </source>
</reference>
<sequence>MATATGEGLYGDRAGVSALGCALRLVKQQLGEISGSLEAQIEALSVVQLFQFRGALVDFHSVDELRERLARHLTGTEE</sequence>
<dbReference type="AlphaFoldDB" id="A0A7C3PHM0"/>
<dbReference type="EMBL" id="DSRU01000268">
    <property type="protein sequence ID" value="HFM99699.1"/>
    <property type="molecule type" value="Genomic_DNA"/>
</dbReference>
<accession>A0A7C3PHM0</accession>
<protein>
    <submittedName>
        <fullName evidence="2">DUF4351 domain-containing protein</fullName>
    </submittedName>
</protein>
<proteinExistence type="predicted"/>
<comment type="caution">
    <text evidence="2">The sequence shown here is derived from an EMBL/GenBank/DDBJ whole genome shotgun (WGS) entry which is preliminary data.</text>
</comment>
<feature type="domain" description="DUF4351" evidence="1">
    <location>
        <begin position="23"/>
        <end position="67"/>
    </location>
</feature>
<dbReference type="Pfam" id="PF14261">
    <property type="entry name" value="DUF4351"/>
    <property type="match status" value="1"/>
</dbReference>
<organism evidence="2">
    <name type="scientific">Oscillatoriales cyanobacterium SpSt-418</name>
    <dbReference type="NCBI Taxonomy" id="2282169"/>
    <lineage>
        <taxon>Bacteria</taxon>
        <taxon>Bacillati</taxon>
        <taxon>Cyanobacteriota</taxon>
        <taxon>Cyanophyceae</taxon>
        <taxon>Oscillatoriophycideae</taxon>
        <taxon>Oscillatoriales</taxon>
    </lineage>
</organism>
<name>A0A7C3PHM0_9CYAN</name>
<gene>
    <name evidence="2" type="ORF">ENR64_18475</name>
</gene>
<evidence type="ECO:0000313" key="2">
    <source>
        <dbReference type="EMBL" id="HFM99699.1"/>
    </source>
</evidence>
<dbReference type="InterPro" id="IPR025587">
    <property type="entry name" value="DUF4351"/>
</dbReference>